<dbReference type="SUPFAM" id="SSF55961">
    <property type="entry name" value="Bet v1-like"/>
    <property type="match status" value="2"/>
</dbReference>
<dbReference type="Proteomes" id="UP000619260">
    <property type="component" value="Unassembled WGS sequence"/>
</dbReference>
<dbReference type="InterPro" id="IPR013538">
    <property type="entry name" value="ASHA1/2-like_C"/>
</dbReference>
<evidence type="ECO:0000259" key="2">
    <source>
        <dbReference type="Pfam" id="PF08327"/>
    </source>
</evidence>
<dbReference type="RefSeq" id="WP_203900359.1">
    <property type="nucleotide sequence ID" value="NZ_BOPF01000012.1"/>
</dbReference>
<gene>
    <name evidence="3" type="ORF">Val02_37340</name>
</gene>
<dbReference type="Gene3D" id="3.30.530.20">
    <property type="match status" value="2"/>
</dbReference>
<protein>
    <recommendedName>
        <fullName evidence="2">Activator of Hsp90 ATPase homologue 1/2-like C-terminal domain-containing protein</fullName>
    </recommendedName>
</protein>
<proteinExistence type="inferred from homology"/>
<comment type="similarity">
    <text evidence="1">Belongs to the AHA1 family.</text>
</comment>
<keyword evidence="4" id="KW-1185">Reference proteome</keyword>
<organism evidence="3 4">
    <name type="scientific">Virgisporangium aliadipatigenens</name>
    <dbReference type="NCBI Taxonomy" id="741659"/>
    <lineage>
        <taxon>Bacteria</taxon>
        <taxon>Bacillati</taxon>
        <taxon>Actinomycetota</taxon>
        <taxon>Actinomycetes</taxon>
        <taxon>Micromonosporales</taxon>
        <taxon>Micromonosporaceae</taxon>
        <taxon>Virgisporangium</taxon>
    </lineage>
</organism>
<comment type="caution">
    <text evidence="3">The sequence shown here is derived from an EMBL/GenBank/DDBJ whole genome shotgun (WGS) entry which is preliminary data.</text>
</comment>
<dbReference type="EMBL" id="BOPF01000012">
    <property type="protein sequence ID" value="GIJ46848.1"/>
    <property type="molecule type" value="Genomic_DNA"/>
</dbReference>
<evidence type="ECO:0000313" key="3">
    <source>
        <dbReference type="EMBL" id="GIJ46848.1"/>
    </source>
</evidence>
<feature type="domain" description="Activator of Hsp90 ATPase homologue 1/2-like C-terminal" evidence="2">
    <location>
        <begin position="13"/>
        <end position="132"/>
    </location>
</feature>
<evidence type="ECO:0000313" key="4">
    <source>
        <dbReference type="Proteomes" id="UP000619260"/>
    </source>
</evidence>
<sequence length="276" mass="29786">MTEPMILKVRAAASAKAVQHALTDAAELRAWFAEHAEVDLPGRYEFWGRYTPEGDAPHQRLLHADDRTLRFEWTLDGVATTTELTLTDEGPESTLVTLAQSHFDFNEALTGASIRGVLQTFWSLALANLVDHVEGRPITPRTDFTSRDLAATVTIAAPASEIYASILDSAKVSEWFGYPVGIEPHVGGRFQMGGLDAEGPAAIIVDLVPDERISIDWGPVGVGTWELEGSAGQTKLTLVQSGFAGEPPYPAWTGIVAGVASLRRFHELPGAGIWVA</sequence>
<reference evidence="3" key="1">
    <citation type="submission" date="2021-01" db="EMBL/GenBank/DDBJ databases">
        <title>Whole genome shotgun sequence of Virgisporangium aliadipatigenens NBRC 105644.</title>
        <authorList>
            <person name="Komaki H."/>
            <person name="Tamura T."/>
        </authorList>
    </citation>
    <scope>NUCLEOTIDE SEQUENCE</scope>
    <source>
        <strain evidence="3">NBRC 105644</strain>
    </source>
</reference>
<dbReference type="CDD" id="cd07814">
    <property type="entry name" value="SRPBCC_CalC_Aha1-like"/>
    <property type="match status" value="1"/>
</dbReference>
<feature type="domain" description="Activator of Hsp90 ATPase homologue 1/2-like C-terminal" evidence="2">
    <location>
        <begin position="157"/>
        <end position="246"/>
    </location>
</feature>
<evidence type="ECO:0000256" key="1">
    <source>
        <dbReference type="ARBA" id="ARBA00006817"/>
    </source>
</evidence>
<dbReference type="InterPro" id="IPR023393">
    <property type="entry name" value="START-like_dom_sf"/>
</dbReference>
<dbReference type="Pfam" id="PF08327">
    <property type="entry name" value="AHSA1"/>
    <property type="match status" value="2"/>
</dbReference>
<dbReference type="AlphaFoldDB" id="A0A8J3YMJ8"/>
<accession>A0A8J3YMJ8</accession>
<name>A0A8J3YMJ8_9ACTN</name>